<dbReference type="InterPro" id="IPR046335">
    <property type="entry name" value="LacI/GalR-like_sensor"/>
</dbReference>
<dbReference type="SUPFAM" id="SSF47413">
    <property type="entry name" value="lambda repressor-like DNA-binding domains"/>
    <property type="match status" value="1"/>
</dbReference>
<dbReference type="SUPFAM" id="SSF53822">
    <property type="entry name" value="Periplasmic binding protein-like I"/>
    <property type="match status" value="1"/>
</dbReference>
<dbReference type="PROSITE" id="PS50932">
    <property type="entry name" value="HTH_LACI_2"/>
    <property type="match status" value="1"/>
</dbReference>
<dbReference type="PANTHER" id="PTHR30146">
    <property type="entry name" value="LACI-RELATED TRANSCRIPTIONAL REPRESSOR"/>
    <property type="match status" value="1"/>
</dbReference>
<dbReference type="PANTHER" id="PTHR30146:SF153">
    <property type="entry name" value="LACTOSE OPERON REPRESSOR"/>
    <property type="match status" value="1"/>
</dbReference>
<protein>
    <submittedName>
        <fullName evidence="5">LacI family transcriptional regulator</fullName>
    </submittedName>
</protein>
<keyword evidence="2" id="KW-0238">DNA-binding</keyword>
<comment type="caution">
    <text evidence="5">The sequence shown here is derived from an EMBL/GenBank/DDBJ whole genome shotgun (WGS) entry which is preliminary data.</text>
</comment>
<dbReference type="Gene3D" id="3.40.50.2300">
    <property type="match status" value="2"/>
</dbReference>
<dbReference type="EMBL" id="VENP01000007">
    <property type="protein sequence ID" value="TNU76414.1"/>
    <property type="molecule type" value="Genomic_DNA"/>
</dbReference>
<proteinExistence type="predicted"/>
<dbReference type="GO" id="GO:0000976">
    <property type="term" value="F:transcription cis-regulatory region binding"/>
    <property type="evidence" value="ECO:0007669"/>
    <property type="project" value="TreeGrafter"/>
</dbReference>
<sequence length="348" mass="36529">MSTAPSPATIRDVARLAGVSPATVSNVLRDHPRVSDATRARVRAAADELGYEPNALARSLRSGRSGTIALVVPDLRNAYFAELASEVIGAASRYGLRVAVEVLAGDRAHEVSVLTGSMTAFVDGLVYVPQKLLGTEIDDVLETRRAHRVPVVLLGERGADSHCPQVGYRNVEASRAVTELLLAGGARRIAAIGPHERAGSATPRLEGYLAALDAAGIPRDDALIRPTTAWHRTSGAQAVAELLADGVEVDAVFGFNDMLALGALSTLVRAGLDVPGQVQVAGFDDLEESAFALPALSTVEPGKRHAAGLALEVLAHLLEHDDEDDPGAVDSRLADFTVIPRGTTRSAR</sequence>
<keyword evidence="6" id="KW-1185">Reference proteome</keyword>
<organism evidence="5 6">
    <name type="scientific">Miniimonas arenae</name>
    <dbReference type="NCBI Taxonomy" id="676201"/>
    <lineage>
        <taxon>Bacteria</taxon>
        <taxon>Bacillati</taxon>
        <taxon>Actinomycetota</taxon>
        <taxon>Actinomycetes</taxon>
        <taxon>Micrococcales</taxon>
        <taxon>Beutenbergiaceae</taxon>
        <taxon>Miniimonas</taxon>
    </lineage>
</organism>
<evidence type="ECO:0000313" key="6">
    <source>
        <dbReference type="Proteomes" id="UP000313849"/>
    </source>
</evidence>
<evidence type="ECO:0000313" key="5">
    <source>
        <dbReference type="EMBL" id="TNU76414.1"/>
    </source>
</evidence>
<reference evidence="5 6" key="1">
    <citation type="submission" date="2019-06" db="EMBL/GenBank/DDBJ databases">
        <title>Draft genome sequence of Miniimonas arenae KCTC 19750T isolated from sea sand.</title>
        <authorList>
            <person name="Park S.-J."/>
        </authorList>
    </citation>
    <scope>NUCLEOTIDE SEQUENCE [LARGE SCALE GENOMIC DNA]</scope>
    <source>
        <strain evidence="5 6">KCTC 19750</strain>
    </source>
</reference>
<dbReference type="SMART" id="SM00354">
    <property type="entry name" value="HTH_LACI"/>
    <property type="match status" value="1"/>
</dbReference>
<evidence type="ECO:0000256" key="1">
    <source>
        <dbReference type="ARBA" id="ARBA00023015"/>
    </source>
</evidence>
<evidence type="ECO:0000256" key="3">
    <source>
        <dbReference type="ARBA" id="ARBA00023163"/>
    </source>
</evidence>
<dbReference type="AlphaFoldDB" id="A0A5C5BF87"/>
<dbReference type="PROSITE" id="PS00356">
    <property type="entry name" value="HTH_LACI_1"/>
    <property type="match status" value="1"/>
</dbReference>
<dbReference type="RefSeq" id="WP_139986087.1">
    <property type="nucleotide sequence ID" value="NZ_VENP01000007.1"/>
</dbReference>
<dbReference type="CDD" id="cd06267">
    <property type="entry name" value="PBP1_LacI_sugar_binding-like"/>
    <property type="match status" value="1"/>
</dbReference>
<dbReference type="CDD" id="cd01392">
    <property type="entry name" value="HTH_LacI"/>
    <property type="match status" value="1"/>
</dbReference>
<dbReference type="Pfam" id="PF00356">
    <property type="entry name" value="LacI"/>
    <property type="match status" value="1"/>
</dbReference>
<dbReference type="InterPro" id="IPR000843">
    <property type="entry name" value="HTH_LacI"/>
</dbReference>
<name>A0A5C5BF87_9MICO</name>
<dbReference type="GO" id="GO:0003700">
    <property type="term" value="F:DNA-binding transcription factor activity"/>
    <property type="evidence" value="ECO:0007669"/>
    <property type="project" value="TreeGrafter"/>
</dbReference>
<dbReference type="InterPro" id="IPR028082">
    <property type="entry name" value="Peripla_BP_I"/>
</dbReference>
<keyword evidence="3" id="KW-0804">Transcription</keyword>
<feature type="domain" description="HTH lacI-type" evidence="4">
    <location>
        <begin position="8"/>
        <end position="62"/>
    </location>
</feature>
<gene>
    <name evidence="5" type="ORF">FH969_03285</name>
</gene>
<dbReference type="Pfam" id="PF13377">
    <property type="entry name" value="Peripla_BP_3"/>
    <property type="match status" value="1"/>
</dbReference>
<dbReference type="Gene3D" id="1.10.260.40">
    <property type="entry name" value="lambda repressor-like DNA-binding domains"/>
    <property type="match status" value="1"/>
</dbReference>
<keyword evidence="1" id="KW-0805">Transcription regulation</keyword>
<accession>A0A5C5BF87</accession>
<evidence type="ECO:0000259" key="4">
    <source>
        <dbReference type="PROSITE" id="PS50932"/>
    </source>
</evidence>
<dbReference type="OrthoDB" id="2854648at2"/>
<evidence type="ECO:0000256" key="2">
    <source>
        <dbReference type="ARBA" id="ARBA00023125"/>
    </source>
</evidence>
<dbReference type="InterPro" id="IPR010982">
    <property type="entry name" value="Lambda_DNA-bd_dom_sf"/>
</dbReference>
<dbReference type="Proteomes" id="UP000313849">
    <property type="component" value="Unassembled WGS sequence"/>
</dbReference>